<keyword evidence="2" id="KW-0812">Transmembrane</keyword>
<keyword evidence="4" id="KW-0808">Transferase</keyword>
<keyword evidence="2" id="KW-1133">Transmembrane helix</keyword>
<evidence type="ECO:0000259" key="3">
    <source>
        <dbReference type="PROSITE" id="PS50011"/>
    </source>
</evidence>
<proteinExistence type="predicted"/>
<dbReference type="eggNOG" id="COG0515">
    <property type="taxonomic scope" value="Bacteria"/>
</dbReference>
<dbReference type="InterPro" id="IPR011009">
    <property type="entry name" value="Kinase-like_dom_sf"/>
</dbReference>
<protein>
    <submittedName>
        <fullName evidence="4">Serine/threonine protein kinase</fullName>
    </submittedName>
</protein>
<dbReference type="GO" id="GO:0005524">
    <property type="term" value="F:ATP binding"/>
    <property type="evidence" value="ECO:0007669"/>
    <property type="project" value="UniProtKB-UniRule"/>
</dbReference>
<dbReference type="PROSITE" id="PS50011">
    <property type="entry name" value="PROTEIN_KINASE_DOM"/>
    <property type="match status" value="1"/>
</dbReference>
<reference evidence="4 5" key="1">
    <citation type="journal article" date="2014" name="Gene">
        <title>A comparative genomic analysis of the alkalitolerant soil bacterium Bacillus lehensis G1.</title>
        <authorList>
            <person name="Noor Y.M."/>
            <person name="Samsulrizal N.H."/>
            <person name="Jema'on N.A."/>
            <person name="Low K.O."/>
            <person name="Ramli A.N."/>
            <person name="Alias N.I."/>
            <person name="Damis S.I."/>
            <person name="Fuzi S.F."/>
            <person name="Isa M.N."/>
            <person name="Murad A.M."/>
            <person name="Raih M.F."/>
            <person name="Bakar F.D."/>
            <person name="Najimudin N."/>
            <person name="Mahadi N.M."/>
            <person name="Illias R.M."/>
        </authorList>
    </citation>
    <scope>NUCLEOTIDE SEQUENCE [LARGE SCALE GENOMIC DNA]</scope>
    <source>
        <strain evidence="4 5">G1</strain>
    </source>
</reference>
<dbReference type="PANTHER" id="PTHR44167:SF31">
    <property type="entry name" value="PROTEIN CBG02007"/>
    <property type="match status" value="1"/>
</dbReference>
<dbReference type="SMART" id="SM00220">
    <property type="entry name" value="S_TKc"/>
    <property type="match status" value="1"/>
</dbReference>
<dbReference type="GO" id="GO:0004674">
    <property type="term" value="F:protein serine/threonine kinase activity"/>
    <property type="evidence" value="ECO:0007669"/>
    <property type="project" value="UniProtKB-KW"/>
</dbReference>
<gene>
    <name evidence="4" type="ORF">BleG1_4090</name>
</gene>
<dbReference type="InterPro" id="IPR000719">
    <property type="entry name" value="Prot_kinase_dom"/>
</dbReference>
<dbReference type="GO" id="GO:0005737">
    <property type="term" value="C:cytoplasm"/>
    <property type="evidence" value="ECO:0007669"/>
    <property type="project" value="TreeGrafter"/>
</dbReference>
<dbReference type="RefSeq" id="WP_038484955.1">
    <property type="nucleotide sequence ID" value="NZ_CP003923.1"/>
</dbReference>
<feature type="binding site" evidence="1">
    <location>
        <position position="55"/>
    </location>
    <ligand>
        <name>ATP</name>
        <dbReference type="ChEBI" id="CHEBI:30616"/>
    </ligand>
</feature>
<dbReference type="KEGG" id="ble:BleG1_4090"/>
<feature type="transmembrane region" description="Helical" evidence="2">
    <location>
        <begin position="295"/>
        <end position="318"/>
    </location>
</feature>
<keyword evidence="5" id="KW-1185">Reference proteome</keyword>
<dbReference type="Gene3D" id="1.10.510.10">
    <property type="entry name" value="Transferase(Phosphotransferase) domain 1"/>
    <property type="match status" value="1"/>
</dbReference>
<keyword evidence="1" id="KW-0067">ATP-binding</keyword>
<dbReference type="Gene3D" id="3.30.200.20">
    <property type="entry name" value="Phosphorylase Kinase, domain 1"/>
    <property type="match status" value="1"/>
</dbReference>
<sequence length="321" mass="36676">MKTTNSSAKQKRFTPGTVVTGKWNQQQYSIVRKLGEGVTGTVYLAHSSERKVAIKFGIDHMSIAQEVNVLKELSKVQDTCLGPYLYEVDDYVQAGSKSIVPFYVMEYIQGIDFLRFMEGKGSEWLSVVVLQLLDQLQALHDHGWIFGDIKPENIIVTKNATSVRLLDVGGTTKKDRAIKEYTELYDRGYWLGESRKAEVSYDLFSVAILMIHCAYPQQLRKQPEKPLAQLKKMIESSDQLKPFKKSMIGALHGHYIQAGEMKQDLLRSQYQAESSPTLNRHSTTRMSRVNKQKKSYGYTELFMLMTFVGLLITLYLVLKMF</sequence>
<name>A0A060M967_9BACI</name>
<keyword evidence="2" id="KW-0472">Membrane</keyword>
<evidence type="ECO:0000313" key="5">
    <source>
        <dbReference type="Proteomes" id="UP000027142"/>
    </source>
</evidence>
<evidence type="ECO:0000256" key="1">
    <source>
        <dbReference type="PROSITE-ProRule" id="PRU10141"/>
    </source>
</evidence>
<dbReference type="AlphaFoldDB" id="A0A060M967"/>
<keyword evidence="4" id="KW-0418">Kinase</keyword>
<evidence type="ECO:0000313" key="4">
    <source>
        <dbReference type="EMBL" id="AIC96624.1"/>
    </source>
</evidence>
<dbReference type="PANTHER" id="PTHR44167">
    <property type="entry name" value="OVARIAN-SPECIFIC SERINE/THREONINE-PROTEIN KINASE LOK-RELATED"/>
    <property type="match status" value="1"/>
</dbReference>
<dbReference type="InterPro" id="IPR017441">
    <property type="entry name" value="Protein_kinase_ATP_BS"/>
</dbReference>
<organism evidence="4 5">
    <name type="scientific">Shouchella lehensis G1</name>
    <dbReference type="NCBI Taxonomy" id="1246626"/>
    <lineage>
        <taxon>Bacteria</taxon>
        <taxon>Bacillati</taxon>
        <taxon>Bacillota</taxon>
        <taxon>Bacilli</taxon>
        <taxon>Bacillales</taxon>
        <taxon>Bacillaceae</taxon>
        <taxon>Shouchella</taxon>
    </lineage>
</organism>
<dbReference type="Proteomes" id="UP000027142">
    <property type="component" value="Chromosome"/>
</dbReference>
<accession>A0A060M967</accession>
<dbReference type="PATRIC" id="fig|1246626.3.peg.4074"/>
<dbReference type="PROSITE" id="PS00107">
    <property type="entry name" value="PROTEIN_KINASE_ATP"/>
    <property type="match status" value="1"/>
</dbReference>
<keyword evidence="1" id="KW-0547">Nucleotide-binding</keyword>
<dbReference type="STRING" id="1246626.BleG1_4090"/>
<dbReference type="Pfam" id="PF00069">
    <property type="entry name" value="Pkinase"/>
    <property type="match status" value="1"/>
</dbReference>
<dbReference type="SUPFAM" id="SSF56112">
    <property type="entry name" value="Protein kinase-like (PK-like)"/>
    <property type="match status" value="1"/>
</dbReference>
<dbReference type="HOGENOM" id="CLU_074074_0_0_9"/>
<feature type="domain" description="Protein kinase" evidence="3">
    <location>
        <begin position="28"/>
        <end position="321"/>
    </location>
</feature>
<dbReference type="EMBL" id="CP003923">
    <property type="protein sequence ID" value="AIC96624.1"/>
    <property type="molecule type" value="Genomic_DNA"/>
</dbReference>
<evidence type="ECO:0000256" key="2">
    <source>
        <dbReference type="SAM" id="Phobius"/>
    </source>
</evidence>
<keyword evidence="4" id="KW-0723">Serine/threonine-protein kinase</keyword>
<dbReference type="OrthoDB" id="583109at2"/>